<dbReference type="InterPro" id="IPR002938">
    <property type="entry name" value="FAD-bd"/>
</dbReference>
<comment type="similarity">
    <text evidence="1">Belongs to the paxM FAD-dependent monooxygenase family.</text>
</comment>
<dbReference type="SUPFAM" id="SSF54373">
    <property type="entry name" value="FAD-linked reductases, C-terminal domain"/>
    <property type="match status" value="1"/>
</dbReference>
<proteinExistence type="inferred from homology"/>
<dbReference type="PANTHER" id="PTHR13789:SF309">
    <property type="entry name" value="PUTATIVE (AFU_ORTHOLOGUE AFUA_6G14510)-RELATED"/>
    <property type="match status" value="1"/>
</dbReference>
<evidence type="ECO:0000256" key="1">
    <source>
        <dbReference type="ARBA" id="ARBA00007992"/>
    </source>
</evidence>
<accession>A0A8K0X5C3</accession>
<evidence type="ECO:0000256" key="3">
    <source>
        <dbReference type="ARBA" id="ARBA00022827"/>
    </source>
</evidence>
<protein>
    <submittedName>
        <fullName evidence="7">Salicylate 1-monooxygenase</fullName>
    </submittedName>
</protein>
<keyword evidence="2" id="KW-0285">Flavoprotein</keyword>
<dbReference type="GO" id="GO:0071949">
    <property type="term" value="F:FAD binding"/>
    <property type="evidence" value="ECO:0007669"/>
    <property type="project" value="InterPro"/>
</dbReference>
<dbReference type="Pfam" id="PF01494">
    <property type="entry name" value="FAD_binding_3"/>
    <property type="match status" value="1"/>
</dbReference>
<reference evidence="7" key="1">
    <citation type="journal article" date="2021" name="Nat. Commun.">
        <title>Genetic determinants of endophytism in the Arabidopsis root mycobiome.</title>
        <authorList>
            <person name="Mesny F."/>
            <person name="Miyauchi S."/>
            <person name="Thiergart T."/>
            <person name="Pickel B."/>
            <person name="Atanasova L."/>
            <person name="Karlsson M."/>
            <person name="Huettel B."/>
            <person name="Barry K.W."/>
            <person name="Haridas S."/>
            <person name="Chen C."/>
            <person name="Bauer D."/>
            <person name="Andreopoulos W."/>
            <person name="Pangilinan J."/>
            <person name="LaButti K."/>
            <person name="Riley R."/>
            <person name="Lipzen A."/>
            <person name="Clum A."/>
            <person name="Drula E."/>
            <person name="Henrissat B."/>
            <person name="Kohler A."/>
            <person name="Grigoriev I.V."/>
            <person name="Martin F.M."/>
            <person name="Hacquard S."/>
        </authorList>
    </citation>
    <scope>NUCLEOTIDE SEQUENCE</scope>
    <source>
        <strain evidence="7">MPI-CAGE-AT-0016</strain>
    </source>
</reference>
<dbReference type="GO" id="GO:0004497">
    <property type="term" value="F:monooxygenase activity"/>
    <property type="evidence" value="ECO:0007669"/>
    <property type="project" value="UniProtKB-KW"/>
</dbReference>
<name>A0A8K0X5C3_9PEZI</name>
<keyword evidence="5" id="KW-0503">Monooxygenase</keyword>
<dbReference type="PANTHER" id="PTHR13789">
    <property type="entry name" value="MONOOXYGENASE"/>
    <property type="match status" value="1"/>
</dbReference>
<evidence type="ECO:0000313" key="7">
    <source>
        <dbReference type="EMBL" id="KAH7367693.1"/>
    </source>
</evidence>
<dbReference type="EMBL" id="JAGPXD010000002">
    <property type="protein sequence ID" value="KAH7367693.1"/>
    <property type="molecule type" value="Genomic_DNA"/>
</dbReference>
<sequence length="430" mass="47286">MATQDGKLRIAVVGAGIAGLTAAIALQQHDHIDVHIYERTAELREIGATIALGPNGLRTLDRLGVQNALDDSIAFRNKSGQSMIYKHYQTNETISFDVHKGEVEERHRTARFYRPHLQKALLSHIAPGRLHLGKSFQSLARNTSTSDLTITFQDGTTVVADIVLGADGIHSPVRRAFVPTSSAEWTGYSTFRSVFPRSHVAHIEGLPDEAIHLWSSERQLFISPLAQDLFAVVGSHQSDPDAADAPYKDATWNSDGNVDLLREIHKDWSPLVRAVIDATPYTRVYPNTAARELETWVLGDGRVTLAGDAAHAHGGAFAAGGSLAIDDAWAFATSILHVFPDSRTAPDDKTVARALRLYEQTRKSHTDRVQKTVQGRNRGLVGRILTPESDEQLRARMKGREDLSWIHEHDVQAAFSRASSSENVVDGPRL</sequence>
<dbReference type="Gene3D" id="3.50.50.60">
    <property type="entry name" value="FAD/NAD(P)-binding domain"/>
    <property type="match status" value="1"/>
</dbReference>
<dbReference type="AlphaFoldDB" id="A0A8K0X5C3"/>
<dbReference type="SUPFAM" id="SSF51905">
    <property type="entry name" value="FAD/NAD(P)-binding domain"/>
    <property type="match status" value="1"/>
</dbReference>
<evidence type="ECO:0000256" key="4">
    <source>
        <dbReference type="ARBA" id="ARBA00023002"/>
    </source>
</evidence>
<dbReference type="InterPro" id="IPR036188">
    <property type="entry name" value="FAD/NAD-bd_sf"/>
</dbReference>
<evidence type="ECO:0000313" key="8">
    <source>
        <dbReference type="Proteomes" id="UP000813385"/>
    </source>
</evidence>
<feature type="domain" description="FAD-binding" evidence="6">
    <location>
        <begin position="9"/>
        <end position="340"/>
    </location>
</feature>
<evidence type="ECO:0000259" key="6">
    <source>
        <dbReference type="Pfam" id="PF01494"/>
    </source>
</evidence>
<dbReference type="PRINTS" id="PR00420">
    <property type="entry name" value="RNGMNOXGNASE"/>
</dbReference>
<dbReference type="OrthoDB" id="16820at2759"/>
<comment type="caution">
    <text evidence="7">The sequence shown here is derived from an EMBL/GenBank/DDBJ whole genome shotgun (WGS) entry which is preliminary data.</text>
</comment>
<dbReference type="InterPro" id="IPR050493">
    <property type="entry name" value="FAD-dep_Monooxygenase_BioMet"/>
</dbReference>
<keyword evidence="3" id="KW-0274">FAD</keyword>
<keyword evidence="8" id="KW-1185">Reference proteome</keyword>
<dbReference type="Proteomes" id="UP000813385">
    <property type="component" value="Unassembled WGS sequence"/>
</dbReference>
<keyword evidence="4" id="KW-0560">Oxidoreductase</keyword>
<organism evidence="7 8">
    <name type="scientific">Plectosphaerella cucumerina</name>
    <dbReference type="NCBI Taxonomy" id="40658"/>
    <lineage>
        <taxon>Eukaryota</taxon>
        <taxon>Fungi</taxon>
        <taxon>Dikarya</taxon>
        <taxon>Ascomycota</taxon>
        <taxon>Pezizomycotina</taxon>
        <taxon>Sordariomycetes</taxon>
        <taxon>Hypocreomycetidae</taxon>
        <taxon>Glomerellales</taxon>
        <taxon>Plectosphaerellaceae</taxon>
        <taxon>Plectosphaerella</taxon>
    </lineage>
</organism>
<gene>
    <name evidence="7" type="ORF">B0T11DRAFT_253069</name>
</gene>
<evidence type="ECO:0000256" key="2">
    <source>
        <dbReference type="ARBA" id="ARBA00022630"/>
    </source>
</evidence>
<evidence type="ECO:0000256" key="5">
    <source>
        <dbReference type="ARBA" id="ARBA00023033"/>
    </source>
</evidence>